<feature type="domain" description="Retrovirus-related Pol polyprotein from transposon TNT 1-94-like beta-barrel" evidence="1">
    <location>
        <begin position="42"/>
        <end position="111"/>
    </location>
</feature>
<dbReference type="Pfam" id="PF22936">
    <property type="entry name" value="Pol_BBD"/>
    <property type="match status" value="1"/>
</dbReference>
<organism evidence="2 3">
    <name type="scientific">Ladona fulva</name>
    <name type="common">Scarce chaser dragonfly</name>
    <name type="synonym">Libellula fulva</name>
    <dbReference type="NCBI Taxonomy" id="123851"/>
    <lineage>
        <taxon>Eukaryota</taxon>
        <taxon>Metazoa</taxon>
        <taxon>Ecdysozoa</taxon>
        <taxon>Arthropoda</taxon>
        <taxon>Hexapoda</taxon>
        <taxon>Insecta</taxon>
        <taxon>Pterygota</taxon>
        <taxon>Palaeoptera</taxon>
        <taxon>Odonata</taxon>
        <taxon>Epiprocta</taxon>
        <taxon>Anisoptera</taxon>
        <taxon>Libelluloidea</taxon>
        <taxon>Libellulidae</taxon>
        <taxon>Ladona</taxon>
    </lineage>
</organism>
<keyword evidence="3" id="KW-1185">Reference proteome</keyword>
<dbReference type="AlphaFoldDB" id="A0A8K0KT56"/>
<feature type="non-terminal residue" evidence="2">
    <location>
        <position position="207"/>
    </location>
</feature>
<sequence length="207" mass="22986">MPKTRGVPQMDGQNAVATVVTREHIALCAKKCTPSDGGVRLLDCTASDHMTYRRDLLRDFSEASGEVAMGDGAPLKIIDECGGKDVELSEVLLAPELQDNLLSLGRNEEKGLKIITYQGISKAYKDEKLIFQAHRVGRMYYMTTLGGVTVNEIKREYDANKKSVAVVSFQTWHSRLGHPNEKALRKLSVLEESMGKGKREEMEDCLP</sequence>
<protein>
    <recommendedName>
        <fullName evidence="1">Retrovirus-related Pol polyprotein from transposon TNT 1-94-like beta-barrel domain-containing protein</fullName>
    </recommendedName>
</protein>
<proteinExistence type="predicted"/>
<evidence type="ECO:0000259" key="1">
    <source>
        <dbReference type="Pfam" id="PF22936"/>
    </source>
</evidence>
<evidence type="ECO:0000313" key="3">
    <source>
        <dbReference type="Proteomes" id="UP000792457"/>
    </source>
</evidence>
<evidence type="ECO:0000313" key="2">
    <source>
        <dbReference type="EMBL" id="KAG8237808.1"/>
    </source>
</evidence>
<comment type="caution">
    <text evidence="2">The sequence shown here is derived from an EMBL/GenBank/DDBJ whole genome shotgun (WGS) entry which is preliminary data.</text>
</comment>
<reference evidence="2" key="1">
    <citation type="submission" date="2013-04" db="EMBL/GenBank/DDBJ databases">
        <authorList>
            <person name="Qu J."/>
            <person name="Murali S.C."/>
            <person name="Bandaranaike D."/>
            <person name="Bellair M."/>
            <person name="Blankenburg K."/>
            <person name="Chao H."/>
            <person name="Dinh H."/>
            <person name="Doddapaneni H."/>
            <person name="Downs B."/>
            <person name="Dugan-Rocha S."/>
            <person name="Elkadiri S."/>
            <person name="Gnanaolivu R.D."/>
            <person name="Hernandez B."/>
            <person name="Javaid M."/>
            <person name="Jayaseelan J.C."/>
            <person name="Lee S."/>
            <person name="Li M."/>
            <person name="Ming W."/>
            <person name="Munidasa M."/>
            <person name="Muniz J."/>
            <person name="Nguyen L."/>
            <person name="Ongeri F."/>
            <person name="Osuji N."/>
            <person name="Pu L.-L."/>
            <person name="Puazo M."/>
            <person name="Qu C."/>
            <person name="Quiroz J."/>
            <person name="Raj R."/>
            <person name="Weissenberger G."/>
            <person name="Xin Y."/>
            <person name="Zou X."/>
            <person name="Han Y."/>
            <person name="Richards S."/>
            <person name="Worley K."/>
            <person name="Muzny D."/>
            <person name="Gibbs R."/>
        </authorList>
    </citation>
    <scope>NUCLEOTIDE SEQUENCE</scope>
    <source>
        <strain evidence="2">Sampled in the wild</strain>
    </source>
</reference>
<dbReference type="EMBL" id="KZ309230">
    <property type="protein sequence ID" value="KAG8237808.1"/>
    <property type="molecule type" value="Genomic_DNA"/>
</dbReference>
<reference evidence="2" key="2">
    <citation type="submission" date="2017-10" db="EMBL/GenBank/DDBJ databases">
        <title>Ladona fulva Genome sequencing and assembly.</title>
        <authorList>
            <person name="Murali S."/>
            <person name="Richards S."/>
            <person name="Bandaranaike D."/>
            <person name="Bellair M."/>
            <person name="Blankenburg K."/>
            <person name="Chao H."/>
            <person name="Dinh H."/>
            <person name="Doddapaneni H."/>
            <person name="Dugan-Rocha S."/>
            <person name="Elkadiri S."/>
            <person name="Gnanaolivu R."/>
            <person name="Hernandez B."/>
            <person name="Skinner E."/>
            <person name="Javaid M."/>
            <person name="Lee S."/>
            <person name="Li M."/>
            <person name="Ming W."/>
            <person name="Munidasa M."/>
            <person name="Muniz J."/>
            <person name="Nguyen L."/>
            <person name="Hughes D."/>
            <person name="Osuji N."/>
            <person name="Pu L.-L."/>
            <person name="Puazo M."/>
            <person name="Qu C."/>
            <person name="Quiroz J."/>
            <person name="Raj R."/>
            <person name="Weissenberger G."/>
            <person name="Xin Y."/>
            <person name="Zou X."/>
            <person name="Han Y."/>
            <person name="Worley K."/>
            <person name="Muzny D."/>
            <person name="Gibbs R."/>
        </authorList>
    </citation>
    <scope>NUCLEOTIDE SEQUENCE</scope>
    <source>
        <strain evidence="2">Sampled in the wild</strain>
    </source>
</reference>
<dbReference type="InterPro" id="IPR054722">
    <property type="entry name" value="PolX-like_BBD"/>
</dbReference>
<gene>
    <name evidence="2" type="ORF">J437_LFUL002416</name>
</gene>
<dbReference type="OrthoDB" id="8029976at2759"/>
<dbReference type="Proteomes" id="UP000792457">
    <property type="component" value="Unassembled WGS sequence"/>
</dbReference>
<name>A0A8K0KT56_LADFU</name>
<accession>A0A8K0KT56</accession>